<name>A0AAD9FPS6_PAPLA</name>
<dbReference type="FunFam" id="2.10.110.10:FF:000008">
    <property type="entry name" value="Paxillin isoform 1"/>
    <property type="match status" value="1"/>
</dbReference>
<keyword evidence="8 9" id="KW-0440">LIM domain</keyword>
<dbReference type="SUPFAM" id="SSF57716">
    <property type="entry name" value="Glucocorticoid receptor-like (DNA-binding domain)"/>
    <property type="match status" value="4"/>
</dbReference>
<dbReference type="InterPro" id="IPR001781">
    <property type="entry name" value="Znf_LIM"/>
</dbReference>
<keyword evidence="3" id="KW-0963">Cytoplasm</keyword>
<dbReference type="SMART" id="SM00132">
    <property type="entry name" value="LIM"/>
    <property type="match status" value="3"/>
</dbReference>
<proteinExistence type="predicted"/>
<dbReference type="PANTHER" id="PTHR24205">
    <property type="entry name" value="FOUR AND A HALF LIM DOMAINS PROTEIN"/>
    <property type="match status" value="1"/>
</dbReference>
<feature type="compositionally biased region" description="Basic and acidic residues" evidence="10">
    <location>
        <begin position="312"/>
        <end position="324"/>
    </location>
</feature>
<keyword evidence="4 9" id="KW-0479">Metal-binding</keyword>
<feature type="compositionally biased region" description="Basic and acidic residues" evidence="10">
    <location>
        <begin position="242"/>
        <end position="256"/>
    </location>
</feature>
<dbReference type="PROSITE" id="PS50023">
    <property type="entry name" value="LIM_DOMAIN_2"/>
    <property type="match status" value="2"/>
</dbReference>
<dbReference type="GO" id="GO:0046872">
    <property type="term" value="F:metal ion binding"/>
    <property type="evidence" value="ECO:0007669"/>
    <property type="project" value="UniProtKB-KW"/>
</dbReference>
<feature type="compositionally biased region" description="Polar residues" evidence="10">
    <location>
        <begin position="190"/>
        <end position="201"/>
    </location>
</feature>
<evidence type="ECO:0000256" key="7">
    <source>
        <dbReference type="ARBA" id="ARBA00022949"/>
    </source>
</evidence>
<protein>
    <recommendedName>
        <fullName evidence="11">LIM zinc-binding domain-containing protein</fullName>
    </recommendedName>
</protein>
<keyword evidence="13" id="KW-1185">Reference proteome</keyword>
<dbReference type="GO" id="GO:0005737">
    <property type="term" value="C:cytoplasm"/>
    <property type="evidence" value="ECO:0007669"/>
    <property type="project" value="UniProtKB-SubCell"/>
</dbReference>
<dbReference type="PANTHER" id="PTHR24205:SF16">
    <property type="entry name" value="GH01042P-RELATED"/>
    <property type="match status" value="1"/>
</dbReference>
<dbReference type="GO" id="GO:0003712">
    <property type="term" value="F:transcription coregulator activity"/>
    <property type="evidence" value="ECO:0007669"/>
    <property type="project" value="TreeGrafter"/>
</dbReference>
<organism evidence="12 13">
    <name type="scientific">Papiliotrema laurentii</name>
    <name type="common">Cryptococcus laurentii</name>
    <dbReference type="NCBI Taxonomy" id="5418"/>
    <lineage>
        <taxon>Eukaryota</taxon>
        <taxon>Fungi</taxon>
        <taxon>Dikarya</taxon>
        <taxon>Basidiomycota</taxon>
        <taxon>Agaricomycotina</taxon>
        <taxon>Tremellomycetes</taxon>
        <taxon>Tremellales</taxon>
        <taxon>Rhynchogastremaceae</taxon>
        <taxon>Papiliotrema</taxon>
    </lineage>
</organism>
<dbReference type="Gene3D" id="2.10.110.10">
    <property type="entry name" value="Cysteine Rich Protein"/>
    <property type="match status" value="3"/>
</dbReference>
<evidence type="ECO:0000256" key="2">
    <source>
        <dbReference type="ARBA" id="ARBA00004496"/>
    </source>
</evidence>
<evidence type="ECO:0000256" key="1">
    <source>
        <dbReference type="ARBA" id="ARBA00004282"/>
    </source>
</evidence>
<dbReference type="EMBL" id="JAODAN010000012">
    <property type="protein sequence ID" value="KAK1920847.1"/>
    <property type="molecule type" value="Genomic_DNA"/>
</dbReference>
<feature type="region of interest" description="Disordered" evidence="10">
    <location>
        <begin position="1"/>
        <end position="342"/>
    </location>
</feature>
<evidence type="ECO:0000313" key="12">
    <source>
        <dbReference type="EMBL" id="KAK1920847.1"/>
    </source>
</evidence>
<dbReference type="CDD" id="cd08368">
    <property type="entry name" value="LIM"/>
    <property type="match status" value="3"/>
</dbReference>
<comment type="subcellular location">
    <subcellularLocation>
        <location evidence="1">Cell junction</location>
    </subcellularLocation>
    <subcellularLocation>
        <location evidence="2">Cytoplasm</location>
    </subcellularLocation>
</comment>
<evidence type="ECO:0000256" key="4">
    <source>
        <dbReference type="ARBA" id="ARBA00022723"/>
    </source>
</evidence>
<dbReference type="GO" id="GO:0030695">
    <property type="term" value="F:GTPase regulator activity"/>
    <property type="evidence" value="ECO:0007669"/>
    <property type="project" value="UniProtKB-ARBA"/>
</dbReference>
<keyword evidence="5" id="KW-0677">Repeat</keyword>
<evidence type="ECO:0000256" key="10">
    <source>
        <dbReference type="SAM" id="MobiDB-lite"/>
    </source>
</evidence>
<sequence length="598" mass="64626">MSQQTSWSETVPEASSASGVISQSWVSSVHRVPPHQPSMSLHHYPSHNLGRDANGPSSFAPLPIAGPSRSVPPSIQPIPAPRPKVAYEAPVFQTFQDRKRAKEAARMALHSTPPKSQQPLPPRPSIQSTSPSTSIPSIPPSPSAIAMMGKPGIPPPTAPPRSPITPPLPHTASDRSRPRSPLPAPPQSATVSSAKASQPEQVQAFLDRSDTISSVKSLDRLGFTSSRRPLPKTPVGVNTSRSLDRGLPKGMGDRTSGRKQPSVVLEEEEHSSPRRTPSIIVPPAPQAGISVPSISLSPTPSQPSLPSVIIDTVDRTSSRTHGEHIGPGGRSSMEAQQSNAGPPSLPVIVMSDDDDRPAKTESIGIALSGLPTIAVTSDQNNTKQSEHTPSGAIVCAGCDSPIIGRIVNAMNQRFHPQCFKCNECGELLEHVSSFEWEGKAYCHLDYHDKFAHQCYHCKTPIVDSRFVTLNDPVLGERYYHELHFFCSECGDPFLDPSKSSAPGTEGLGNDEESETNPFVVQRGHPYCERCHVRLHKPKCKACKQPIPDVAVQAMGVKWHQECFVCSECNQSFANGLFFPKDGKALCTVCWDQVSQFHS</sequence>
<gene>
    <name evidence="12" type="ORF">DB88DRAFT_501238</name>
</gene>
<keyword evidence="6 9" id="KW-0862">Zinc</keyword>
<dbReference type="GO" id="GO:0005634">
    <property type="term" value="C:nucleus"/>
    <property type="evidence" value="ECO:0007669"/>
    <property type="project" value="TreeGrafter"/>
</dbReference>
<feature type="compositionally biased region" description="Low complexity" evidence="10">
    <location>
        <begin position="125"/>
        <end position="136"/>
    </location>
</feature>
<reference evidence="12" key="1">
    <citation type="submission" date="2023-02" db="EMBL/GenBank/DDBJ databases">
        <title>Identification and recombinant expression of a fungal hydrolase from Papiliotrema laurentii that hydrolyzes apple cutin and clears colloidal polyester polyurethane.</title>
        <authorList>
            <consortium name="DOE Joint Genome Institute"/>
            <person name="Roman V.A."/>
            <person name="Bojanowski C."/>
            <person name="Crable B.R."/>
            <person name="Wagner D.N."/>
            <person name="Hung C.S."/>
            <person name="Nadeau L.J."/>
            <person name="Schratz L."/>
            <person name="Haridas S."/>
            <person name="Pangilinan J."/>
            <person name="Lipzen A."/>
            <person name="Na H."/>
            <person name="Yan M."/>
            <person name="Ng V."/>
            <person name="Grigoriev I.V."/>
            <person name="Spatafora J.W."/>
            <person name="Barlow D."/>
            <person name="Biffinger J."/>
            <person name="Kelley-Loughnane N."/>
            <person name="Varaljay V.A."/>
            <person name="Crookes-Goodson W.J."/>
        </authorList>
    </citation>
    <scope>NUCLEOTIDE SEQUENCE</scope>
    <source>
        <strain evidence="12">5307AH</strain>
    </source>
</reference>
<dbReference type="FunFam" id="2.10.110.10:FF:000135">
    <property type="entry name" value="LIM domain-containing protein, putative"/>
    <property type="match status" value="1"/>
</dbReference>
<evidence type="ECO:0000256" key="6">
    <source>
        <dbReference type="ARBA" id="ARBA00022833"/>
    </source>
</evidence>
<feature type="compositionally biased region" description="Polar residues" evidence="10">
    <location>
        <begin position="1"/>
        <end position="27"/>
    </location>
</feature>
<accession>A0AAD9FPS6</accession>
<dbReference type="Proteomes" id="UP001182556">
    <property type="component" value="Unassembled WGS sequence"/>
</dbReference>
<evidence type="ECO:0000259" key="11">
    <source>
        <dbReference type="PROSITE" id="PS50023"/>
    </source>
</evidence>
<evidence type="ECO:0000256" key="8">
    <source>
        <dbReference type="ARBA" id="ARBA00023038"/>
    </source>
</evidence>
<keyword evidence="7" id="KW-0965">Cell junction</keyword>
<feature type="domain" description="LIM zinc-binding" evidence="11">
    <location>
        <begin position="393"/>
        <end position="452"/>
    </location>
</feature>
<dbReference type="AlphaFoldDB" id="A0AAD9FPS6"/>
<evidence type="ECO:0000256" key="3">
    <source>
        <dbReference type="ARBA" id="ARBA00022490"/>
    </source>
</evidence>
<feature type="domain" description="LIM zinc-binding" evidence="11">
    <location>
        <begin position="537"/>
        <end position="596"/>
    </location>
</feature>
<feature type="compositionally biased region" description="Basic and acidic residues" evidence="10">
    <location>
        <begin position="96"/>
        <end position="105"/>
    </location>
</feature>
<feature type="compositionally biased region" description="Low complexity" evidence="10">
    <location>
        <begin position="292"/>
        <end position="307"/>
    </location>
</feature>
<evidence type="ECO:0000256" key="5">
    <source>
        <dbReference type="ARBA" id="ARBA00022737"/>
    </source>
</evidence>
<evidence type="ECO:0000256" key="9">
    <source>
        <dbReference type="PROSITE-ProRule" id="PRU00125"/>
    </source>
</evidence>
<dbReference type="Pfam" id="PF00412">
    <property type="entry name" value="LIM"/>
    <property type="match status" value="2"/>
</dbReference>
<comment type="caution">
    <text evidence="12">The sequence shown here is derived from an EMBL/GenBank/DDBJ whole genome shotgun (WGS) entry which is preliminary data.</text>
</comment>
<evidence type="ECO:0000313" key="13">
    <source>
        <dbReference type="Proteomes" id="UP001182556"/>
    </source>
</evidence>
<feature type="compositionally biased region" description="Pro residues" evidence="10">
    <location>
        <begin position="152"/>
        <end position="169"/>
    </location>
</feature>
<dbReference type="PROSITE" id="PS00478">
    <property type="entry name" value="LIM_DOMAIN_1"/>
    <property type="match status" value="2"/>
</dbReference>